<evidence type="ECO:0000313" key="2">
    <source>
        <dbReference type="Proteomes" id="UP000235584"/>
    </source>
</evidence>
<proteinExistence type="predicted"/>
<organism evidence="1 2">
    <name type="scientific">Bacteriovorax stolpii</name>
    <name type="common">Bdellovibrio stolpii</name>
    <dbReference type="NCBI Taxonomy" id="960"/>
    <lineage>
        <taxon>Bacteria</taxon>
        <taxon>Pseudomonadati</taxon>
        <taxon>Bdellovibrionota</taxon>
        <taxon>Bacteriovoracia</taxon>
        <taxon>Bacteriovoracales</taxon>
        <taxon>Bacteriovoracaceae</taxon>
        <taxon>Bacteriovorax</taxon>
    </lineage>
</organism>
<dbReference type="EMBL" id="CP025704">
    <property type="protein sequence ID" value="AUN96626.1"/>
    <property type="molecule type" value="Genomic_DNA"/>
</dbReference>
<accession>A0A2K9NM86</accession>
<dbReference type="KEGG" id="bsto:C0V70_00590"/>
<reference evidence="1 2" key="1">
    <citation type="submission" date="2018-01" db="EMBL/GenBank/DDBJ databases">
        <title>Complete genome sequence of Bacteriovorax stolpii DSM12778.</title>
        <authorList>
            <person name="Tang B."/>
            <person name="Chang J."/>
        </authorList>
    </citation>
    <scope>NUCLEOTIDE SEQUENCE [LARGE SCALE GENOMIC DNA]</scope>
    <source>
        <strain evidence="1 2">DSM 12778</strain>
    </source>
</reference>
<sequence>MKLKVKHLTTSLLAVLVLLNFSCSKQESPSIDGGEVATQQEIERLEACSQVNFNKGVLLHQNVLMLFKCTKWSEEFPSMYQAIKRVQGSSWNHFMAPIDKEFVENLARRDKVFKNIRELDSKNGLDDLSRVLVALNETNFFDSVKTMLKCVDNPSEEICQDRLANIPTKRSLKNIIRLVDTPPETIDRASMVVKSLTQAISATDEEKLRAEVNKFKTDPLFIAFRLKLVDAMADKVKKGLGQEDREFLPKVLLTGNKNGQPWIYGWLNDVKMSREKFKDLVEYPILANPIFVGEIKGLKQAYDEGFNCTIKNTMDPNELVEFNFKTHLADYVTVLRTRDYKGYYDYSSSAIVGLSMSTEICRELQTNKYGVNFIKMMTNLSTFLGEKKFYDLVKFLAVHTTAKGDLDKTFAENLYLFDIIASDLFSNANTLNEQIVKRTRDFYPVLFDVVQKLPPEAYINLGELSQEFLKEEYDPKFKGVADFWSFFSSTEKNFVFNFVDRHFEGDTQFVLLFDFYTKFMDDIRDVQPVFKDKWMGSEADEEMSYLSLQDMFNQFAGKETLADFKRFFGRDQILKVLEVISSGSNINASAREELAYRKADEYVTRSRMERYKFKVVYDPGNDPDYDTKAVVECMQKFSELENGFYQLVRKLPVACTKVTNENIAFRLFGWMNSIEETYKEFNPGSGSEDTILSEKGLMSPYMLNTTLGTANILNTLLGDIDSQLPTKDGVRYLMTASRYHLEDKKAAALIEKNLDWLTKWLNVKPEENLIHRNAMLKTFTREQNFAYANTVSKNAATLMTNYSDWVKSGKWAKAQTALSGTYDPAFDCEKVINQFVAPNACPSKDFVKDRTINIAKYLATVWEKEQGTAVNQLLLALKPGEGLNIPLYGKKTKKYRMTLKETMKYMYDTSDKDWPVNRIKTTYVNKNGKTSTETLTVLERVEVVIRDVRFGNNYLGVAFLNAVTQADDYNEEVDKRKGLLSKCLKIPGVRCGRSMSDSDLREARNALETFDSLLDVNNGRGLDKRLAYGNFLKTFEQTLVASSAKKAQEVQLFPLKDEYLVQHNGRVLGEMTAMNMWSNVARVIRDRVGRTRADFDKFIESERVNRVNDALLYGFDLPQAGPSAERLLRKVLAVQAGESQNMIGQTVDWAASLNYNDSRLVEDTIARVLLVGAYLGTPDVVFGVTPKDESQYARYKNNNLLQIFLALEKLVDYYPTLKNYMPTDMKLIDAFRPLNTALTFFIESLESTKIPEKNTAYLVLNDAFNILQTVLFDEQVDPRLAGNTGKTVKGLDLLLGGLENPKFVAQTYFLIRDDYRYLDVLHENQASWFKAVGLNLNRVANAERVDLTPIRDYMNFTTKNVVCTGRTTDCPANYHFDEMANVVKYLNKKSVSGETYFKVATRKLLVENFDQLTRMIDDLIPALKIKEVKPPFKLN</sequence>
<protein>
    <submittedName>
        <fullName evidence="1">Uncharacterized protein</fullName>
    </submittedName>
</protein>
<name>A0A2K9NM86_BACTC</name>
<evidence type="ECO:0000313" key="1">
    <source>
        <dbReference type="EMBL" id="AUN96626.1"/>
    </source>
</evidence>
<gene>
    <name evidence="1" type="ORF">C0V70_00590</name>
</gene>
<dbReference type="RefSeq" id="WP_102241921.1">
    <property type="nucleotide sequence ID" value="NZ_CP025704.1"/>
</dbReference>
<dbReference type="OrthoDB" id="5298734at2"/>
<dbReference type="Proteomes" id="UP000235584">
    <property type="component" value="Chromosome"/>
</dbReference>
<keyword evidence="2" id="KW-1185">Reference proteome</keyword>